<reference evidence="6 7" key="1">
    <citation type="journal article" date="2011" name="J. Bacteriol.">
        <title>Complete genome of the cellulolytic ruminal bacterium Ruminococcus albus 7.</title>
        <authorList>
            <person name="Suen G."/>
            <person name="Stevenson D.M."/>
            <person name="Bruce D.C."/>
            <person name="Chertkov O."/>
            <person name="Copeland A."/>
            <person name="Cheng J.F."/>
            <person name="Detter C."/>
            <person name="Detter J.C."/>
            <person name="Goodwin L.A."/>
            <person name="Han C.S."/>
            <person name="Hauser L.J."/>
            <person name="Ivanova N.N."/>
            <person name="Kyrpides N.C."/>
            <person name="Land M.L."/>
            <person name="Lapidus A."/>
            <person name="Lucas S."/>
            <person name="Ovchinnikova G."/>
            <person name="Pitluck S."/>
            <person name="Tapia R."/>
            <person name="Woyke T."/>
            <person name="Boyum J."/>
            <person name="Mead D."/>
            <person name="Weimer P.J."/>
        </authorList>
    </citation>
    <scope>NUCLEOTIDE SEQUENCE [LARGE SCALE GENOMIC DNA]</scope>
    <source>
        <strain evidence="7">ATCC 27210 / DSM 20455 / JCM 14654 / NCDO 2250 / 7</strain>
    </source>
</reference>
<dbReference type="InterPro" id="IPR006675">
    <property type="entry name" value="HDIG_dom"/>
</dbReference>
<protein>
    <submittedName>
        <fullName evidence="6">Metal dependent phosphohydrolase</fullName>
    </submittedName>
</protein>
<feature type="compositionally biased region" description="Basic and acidic residues" evidence="1">
    <location>
        <begin position="1022"/>
        <end position="1036"/>
    </location>
</feature>
<keyword evidence="3" id="KW-0732">Signal</keyword>
<proteinExistence type="predicted"/>
<dbReference type="PANTHER" id="PTHR43155:SF2">
    <property type="entry name" value="CYCLIC DI-GMP PHOSPHODIESTERASE PA4108"/>
    <property type="match status" value="1"/>
</dbReference>
<keyword evidence="2" id="KW-1133">Transmembrane helix</keyword>
<dbReference type="eggNOG" id="COG2206">
    <property type="taxonomic scope" value="Bacteria"/>
</dbReference>
<dbReference type="GO" id="GO:0016787">
    <property type="term" value="F:hydrolase activity"/>
    <property type="evidence" value="ECO:0007669"/>
    <property type="project" value="UniProtKB-KW"/>
</dbReference>
<dbReference type="SUPFAM" id="SSF63829">
    <property type="entry name" value="Calcium-dependent phosphotriesterase"/>
    <property type="match status" value="3"/>
</dbReference>
<keyword evidence="6" id="KW-0378">Hydrolase</keyword>
<feature type="signal peptide" evidence="3">
    <location>
        <begin position="1"/>
        <end position="32"/>
    </location>
</feature>
<dbReference type="PANTHER" id="PTHR43155">
    <property type="entry name" value="CYCLIC DI-GMP PHOSPHODIESTERASE PA4108-RELATED"/>
    <property type="match status" value="1"/>
</dbReference>
<keyword evidence="2" id="KW-0472">Membrane</keyword>
<dbReference type="NCBIfam" id="TIGR00277">
    <property type="entry name" value="HDIG"/>
    <property type="match status" value="1"/>
</dbReference>
<dbReference type="SMART" id="SM00471">
    <property type="entry name" value="HDc"/>
    <property type="match status" value="1"/>
</dbReference>
<gene>
    <name evidence="6" type="ordered locus">Rumal_1058</name>
</gene>
<evidence type="ECO:0000259" key="5">
    <source>
        <dbReference type="PROSITE" id="PS51832"/>
    </source>
</evidence>
<feature type="domain" description="HD-GYP" evidence="5">
    <location>
        <begin position="819"/>
        <end position="1014"/>
    </location>
</feature>
<dbReference type="InterPro" id="IPR006674">
    <property type="entry name" value="HD_domain"/>
</dbReference>
<dbReference type="Gene3D" id="2.60.40.10">
    <property type="entry name" value="Immunoglobulins"/>
    <property type="match status" value="1"/>
</dbReference>
<sequence>MKIISSVIKSISKKMLCIIASALMLTAVPSTVVLHTGGDALSPAEELSVDPTGKGDGYSAVLYDNTSGLPTSEANDIVETSEGFIWIGSYSGLIRYDGNTFERIDSTTGIASVVKLFVDSKDRLWIGTNDSGAAVMENGTFKMYNKDNGLRSLSIRSIAEDSDGNIYLGTTQGAALIDTNGDLTIIDEPQLNNEYIRMLEKGIDGIIYGITLDGAVFTLKDKRLKSFCDAEKLGVEDIHTILPDPLRAGYIYVGTKGSEIYHGELEKGFSNVSPTDISPLGYINSMSATGDMLWVCTDSGIGFVENGKFTQIENTPFNNSVEGMMTDYQKNLWFVSSQQGVMKIVPNQFTDIFEKYKLDTEVVYSTCATDGKLFIGTKNSGLLVLTNGKKVDTLPITSSRSASGEIFNDSDLIRLLQGCKIRSIIRDSKNRLWFSTFGEQGLLRYDKGKLIKFTEKDGLPSSRVRTVIERADGSFIAIYTGGAAIIKDDKITKVYDESDGISNTEILTAASAENGDIILGTDGGGIFVIDESSTTHLGIDDGLNSDVIMRIKKDRTKEIYWIVTSNSLAYMDADYNITTIRKFPYSNNFDLYENSRGDMWILSSNGVYVEDVDTLLANEDISPIYYGRDNGLHCITTSNSYSELTADGDLYISGTTGVAKVNIEKEFNDVNRIKLSVPYAEADGEMIYPDENGNIVIPSNVKKLTIYSYAYNYSLINPQITYCLEGFDKQPVTVKRSELAPVDYTNLRGGTYRFVMQIKDPSGTGVKEKVINIIKKKAIYEHIWFMLLCLAVMLTVIVLLIKLYIGRRTERFLKKEKEQKQLIREIVEAFAKVIDMKDKYTNGHSSRVAEYTMMLARELGLDEETIEKYYNIALLHDIGKVGVPAEVLNKPGKLTDNEFKIIKSHSALGYNTLKDISIMPELAIGAGAHHERPDGKGYPKGLKGDEIPRVAQIIAVADTFDAMYSDRPYRKRMNFDKAVSIMKEVRGTQLTEDVVDAFLRLVEKGEFRAPDDEGGGTTEDIDNIHKRLDKEAVRKA</sequence>
<dbReference type="RefSeq" id="WP_013497762.1">
    <property type="nucleotide sequence ID" value="NC_014833.1"/>
</dbReference>
<evidence type="ECO:0000313" key="6">
    <source>
        <dbReference type="EMBL" id="ADU21584.1"/>
    </source>
</evidence>
<dbReference type="CDD" id="cd00077">
    <property type="entry name" value="HDc"/>
    <property type="match status" value="1"/>
</dbReference>
<dbReference type="InterPro" id="IPR003607">
    <property type="entry name" value="HD/PDEase_dom"/>
</dbReference>
<dbReference type="PROSITE" id="PS51831">
    <property type="entry name" value="HD"/>
    <property type="match status" value="1"/>
</dbReference>
<keyword evidence="2" id="KW-0812">Transmembrane</keyword>
<dbReference type="InterPro" id="IPR011110">
    <property type="entry name" value="Reg_prop"/>
</dbReference>
<dbReference type="AlphaFoldDB" id="E6UCH9"/>
<dbReference type="Gene3D" id="1.10.3210.10">
    <property type="entry name" value="Hypothetical protein af1432"/>
    <property type="match status" value="1"/>
</dbReference>
<evidence type="ECO:0000256" key="3">
    <source>
        <dbReference type="SAM" id="SignalP"/>
    </source>
</evidence>
<dbReference type="SUPFAM" id="SSF109604">
    <property type="entry name" value="HD-domain/PDEase-like"/>
    <property type="match status" value="1"/>
</dbReference>
<dbReference type="Proteomes" id="UP000006919">
    <property type="component" value="Chromosome"/>
</dbReference>
<name>E6UCH9_RUMA7</name>
<dbReference type="InterPro" id="IPR037522">
    <property type="entry name" value="HD_GYP_dom"/>
</dbReference>
<feature type="region of interest" description="Disordered" evidence="1">
    <location>
        <begin position="1008"/>
        <end position="1036"/>
    </location>
</feature>
<dbReference type="KEGG" id="ral:Rumal_1058"/>
<feature type="transmembrane region" description="Helical" evidence="2">
    <location>
        <begin position="783"/>
        <end position="805"/>
    </location>
</feature>
<dbReference type="Pfam" id="PF13487">
    <property type="entry name" value="HD_5"/>
    <property type="match status" value="1"/>
</dbReference>
<dbReference type="Pfam" id="PF07494">
    <property type="entry name" value="Reg_prop"/>
    <property type="match status" value="1"/>
</dbReference>
<organism evidence="6 7">
    <name type="scientific">Ruminococcus albus (strain ATCC 27210 / DSM 20455 / JCM 14654 / NCDO 2250 / 7)</name>
    <dbReference type="NCBI Taxonomy" id="697329"/>
    <lineage>
        <taxon>Bacteria</taxon>
        <taxon>Bacillati</taxon>
        <taxon>Bacillota</taxon>
        <taxon>Clostridia</taxon>
        <taxon>Eubacteriales</taxon>
        <taxon>Oscillospiraceae</taxon>
        <taxon>Ruminococcus</taxon>
    </lineage>
</organism>
<dbReference type="EMBL" id="CP002403">
    <property type="protein sequence ID" value="ADU21584.1"/>
    <property type="molecule type" value="Genomic_DNA"/>
</dbReference>
<evidence type="ECO:0000256" key="2">
    <source>
        <dbReference type="SAM" id="Phobius"/>
    </source>
</evidence>
<evidence type="ECO:0000256" key="1">
    <source>
        <dbReference type="SAM" id="MobiDB-lite"/>
    </source>
</evidence>
<dbReference type="Gene3D" id="2.130.10.10">
    <property type="entry name" value="YVTN repeat-like/Quinoprotein amine dehydrogenase"/>
    <property type="match status" value="3"/>
</dbReference>
<accession>E6UCH9</accession>
<evidence type="ECO:0000313" key="7">
    <source>
        <dbReference type="Proteomes" id="UP000006919"/>
    </source>
</evidence>
<feature type="chain" id="PRO_5038878503" evidence="3">
    <location>
        <begin position="33"/>
        <end position="1036"/>
    </location>
</feature>
<dbReference type="eggNOG" id="COG3292">
    <property type="taxonomic scope" value="Bacteria"/>
</dbReference>
<dbReference type="InterPro" id="IPR015943">
    <property type="entry name" value="WD40/YVTN_repeat-like_dom_sf"/>
</dbReference>
<dbReference type="STRING" id="697329.Rumal_1058"/>
<feature type="domain" description="HD" evidence="4">
    <location>
        <begin position="841"/>
        <end position="963"/>
    </location>
</feature>
<dbReference type="InterPro" id="IPR013783">
    <property type="entry name" value="Ig-like_fold"/>
</dbReference>
<dbReference type="HOGENOM" id="CLU_293353_0_0_9"/>
<dbReference type="PROSITE" id="PS51832">
    <property type="entry name" value="HD_GYP"/>
    <property type="match status" value="1"/>
</dbReference>
<evidence type="ECO:0000259" key="4">
    <source>
        <dbReference type="PROSITE" id="PS51831"/>
    </source>
</evidence>